<dbReference type="SUPFAM" id="SSF50156">
    <property type="entry name" value="PDZ domain-like"/>
    <property type="match status" value="2"/>
</dbReference>
<comment type="caution">
    <text evidence="3">The sequence shown here is derived from an EMBL/GenBank/DDBJ whole genome shotgun (WGS) entry which is preliminary data.</text>
</comment>
<dbReference type="PANTHER" id="PTHR12345:SF3">
    <property type="entry name" value="PDZ DOMAIN-CONTAINING PROTEIN"/>
    <property type="match status" value="1"/>
</dbReference>
<evidence type="ECO:0000313" key="4">
    <source>
        <dbReference type="Proteomes" id="UP000318571"/>
    </source>
</evidence>
<proteinExistence type="predicted"/>
<evidence type="ECO:0000256" key="1">
    <source>
        <dbReference type="ARBA" id="ARBA00022737"/>
    </source>
</evidence>
<dbReference type="Pfam" id="PF00595">
    <property type="entry name" value="PDZ"/>
    <property type="match status" value="2"/>
</dbReference>
<reference evidence="3 4" key="1">
    <citation type="journal article" date="2018" name="Nat. Ecol. Evol.">
        <title>Genomic signatures of mitonuclear coevolution across populations of Tigriopus californicus.</title>
        <authorList>
            <person name="Barreto F.S."/>
            <person name="Watson E.T."/>
            <person name="Lima T.G."/>
            <person name="Willett C.S."/>
            <person name="Edmands S."/>
            <person name="Li W."/>
            <person name="Burton R.S."/>
        </authorList>
    </citation>
    <scope>NUCLEOTIDE SEQUENCE [LARGE SCALE GENOMIC DNA]</scope>
    <source>
        <strain evidence="3 4">San Diego</strain>
    </source>
</reference>
<organism evidence="3 4">
    <name type="scientific">Tigriopus californicus</name>
    <name type="common">Marine copepod</name>
    <dbReference type="NCBI Taxonomy" id="6832"/>
    <lineage>
        <taxon>Eukaryota</taxon>
        <taxon>Metazoa</taxon>
        <taxon>Ecdysozoa</taxon>
        <taxon>Arthropoda</taxon>
        <taxon>Crustacea</taxon>
        <taxon>Multicrustacea</taxon>
        <taxon>Hexanauplia</taxon>
        <taxon>Copepoda</taxon>
        <taxon>Harpacticoida</taxon>
        <taxon>Harpacticidae</taxon>
        <taxon>Tigriopus</taxon>
    </lineage>
</organism>
<name>A0A553N8E4_TIGCA</name>
<dbReference type="Gene3D" id="2.30.42.10">
    <property type="match status" value="2"/>
</dbReference>
<dbReference type="PANTHER" id="PTHR12345">
    <property type="entry name" value="SYNTENIN RELATED"/>
    <property type="match status" value="1"/>
</dbReference>
<dbReference type="FunFam" id="2.30.42.10:FF:000043">
    <property type="entry name" value="Syntenin-1 isoform X1"/>
    <property type="match status" value="1"/>
</dbReference>
<dbReference type="GO" id="GO:0005737">
    <property type="term" value="C:cytoplasm"/>
    <property type="evidence" value="ECO:0007669"/>
    <property type="project" value="TreeGrafter"/>
</dbReference>
<protein>
    <recommendedName>
        <fullName evidence="2">PDZ domain-containing protein</fullName>
    </recommendedName>
</protein>
<dbReference type="CDD" id="cd06721">
    <property type="entry name" value="PDZ1_syntenin-like"/>
    <property type="match status" value="1"/>
</dbReference>
<keyword evidence="4" id="KW-1185">Reference proteome</keyword>
<accession>A0A553N8E4</accession>
<dbReference type="InterPro" id="IPR051230">
    <property type="entry name" value="APP-Binding"/>
</dbReference>
<dbReference type="PROSITE" id="PS50106">
    <property type="entry name" value="PDZ"/>
    <property type="match status" value="2"/>
</dbReference>
<sequence>METIKSWKGKVVRSRSPLRGISRSISEYMISTSSAFCLPLPLGQNHRRNRPVEPANSFDLDHYYSDEEYDPTDHGFIALTLPSRKQILPTLEIMEQWWHLYLHRLQHLPYPNSLMVSDSRSPMTMDAGGRGTHLASISRRTQMQCLCVEDIRAKMPLETLVCPYATRLVILCKDEQGKVGLKVKSINKGVFVCLVAKNSPAAMGGLRFGDQVLQINGDNVAGFNENKVHDIFKKAPVNNIVLAVRDRPFERTLTLHKDSTGHLGFQFKDGKITAIAVNSSAARNGLLIDHNLLEVNGQNVVGVKDKETTKLIDEGGQIVTITVIPNFLYQHMVKNMANSLVKKMMDHSMPDI</sequence>
<gene>
    <name evidence="3" type="ORF">TCAL_14971</name>
</gene>
<evidence type="ECO:0000259" key="2">
    <source>
        <dbReference type="PROSITE" id="PS50106"/>
    </source>
</evidence>
<keyword evidence="1" id="KW-0677">Repeat</keyword>
<dbReference type="CDD" id="cd06794">
    <property type="entry name" value="PDZ2_syntenin-like"/>
    <property type="match status" value="1"/>
</dbReference>
<dbReference type="Proteomes" id="UP000318571">
    <property type="component" value="Chromosome 8"/>
</dbReference>
<dbReference type="InterPro" id="IPR036034">
    <property type="entry name" value="PDZ_sf"/>
</dbReference>
<evidence type="ECO:0000313" key="3">
    <source>
        <dbReference type="EMBL" id="TRY61707.1"/>
    </source>
</evidence>
<dbReference type="GO" id="GO:0005886">
    <property type="term" value="C:plasma membrane"/>
    <property type="evidence" value="ECO:0007669"/>
    <property type="project" value="TreeGrafter"/>
</dbReference>
<feature type="domain" description="PDZ" evidence="2">
    <location>
        <begin position="252"/>
        <end position="327"/>
    </location>
</feature>
<dbReference type="STRING" id="6832.A0A553N8E4"/>
<dbReference type="SMART" id="SM00228">
    <property type="entry name" value="PDZ"/>
    <property type="match status" value="2"/>
</dbReference>
<feature type="domain" description="PDZ" evidence="2">
    <location>
        <begin position="168"/>
        <end position="247"/>
    </location>
</feature>
<dbReference type="EMBL" id="VCGU01000459">
    <property type="protein sequence ID" value="TRY61707.1"/>
    <property type="molecule type" value="Genomic_DNA"/>
</dbReference>
<dbReference type="AlphaFoldDB" id="A0A553N8E4"/>
<dbReference type="InterPro" id="IPR001478">
    <property type="entry name" value="PDZ"/>
</dbReference>